<dbReference type="OrthoDB" id="6131506at2759"/>
<dbReference type="PANTHER" id="PTHR15605:SF2">
    <property type="entry name" value="KINESIN-ASSOCIATED PROTEIN 3"/>
    <property type="match status" value="1"/>
</dbReference>
<dbReference type="GO" id="GO:0035869">
    <property type="term" value="C:ciliary transition zone"/>
    <property type="evidence" value="ECO:0007669"/>
    <property type="project" value="TreeGrafter"/>
</dbReference>
<dbReference type="GO" id="GO:0016939">
    <property type="term" value="C:kinesin II complex"/>
    <property type="evidence" value="ECO:0007669"/>
    <property type="project" value="TreeGrafter"/>
</dbReference>
<dbReference type="AlphaFoldDB" id="A0A0R3ST03"/>
<dbReference type="Proteomes" id="UP000274504">
    <property type="component" value="Unassembled WGS sequence"/>
</dbReference>
<dbReference type="Pfam" id="PF05804">
    <property type="entry name" value="KAP"/>
    <property type="match status" value="1"/>
</dbReference>
<evidence type="ECO:0000313" key="2">
    <source>
        <dbReference type="Proteomes" id="UP000274504"/>
    </source>
</evidence>
<dbReference type="InterPro" id="IPR008658">
    <property type="entry name" value="KAP3"/>
</dbReference>
<gene>
    <name evidence="1" type="ORF">HDID_LOCUS8474</name>
</gene>
<dbReference type="EMBL" id="UYSG01011084">
    <property type="protein sequence ID" value="VDL60792.1"/>
    <property type="molecule type" value="Genomic_DNA"/>
</dbReference>
<reference evidence="3" key="1">
    <citation type="submission" date="2017-02" db="UniProtKB">
        <authorList>
            <consortium name="WormBaseParasite"/>
        </authorList>
    </citation>
    <scope>IDENTIFICATION</scope>
</reference>
<evidence type="ECO:0000313" key="1">
    <source>
        <dbReference type="EMBL" id="VDL60792.1"/>
    </source>
</evidence>
<sequence length="148" mass="16914">MKMKHFCYSATSVSTKIDRVASINDMNNYLDLLYEDISEQLQSTALILQPARNPNNLNEIYQNEILLEALARILRREWEKFGKHIFGLPNGISAALEDILDDIPDSVSVNDSLLRLNMILCREPGATEGFTRKSDNQLNSNRWADTLR</sequence>
<dbReference type="STRING" id="6216.A0A0R3ST03"/>
<proteinExistence type="predicted"/>
<protein>
    <submittedName>
        <fullName evidence="1 3">Uncharacterized protein</fullName>
    </submittedName>
</protein>
<dbReference type="WBParaSite" id="HDID_0000847601-mRNA-1">
    <property type="protein sequence ID" value="HDID_0000847601-mRNA-1"/>
    <property type="gene ID" value="HDID_0000847601"/>
</dbReference>
<name>A0A0R3ST03_HYMDI</name>
<dbReference type="GO" id="GO:0007018">
    <property type="term" value="P:microtubule-based movement"/>
    <property type="evidence" value="ECO:0007669"/>
    <property type="project" value="TreeGrafter"/>
</dbReference>
<dbReference type="GO" id="GO:0019894">
    <property type="term" value="F:kinesin binding"/>
    <property type="evidence" value="ECO:0007669"/>
    <property type="project" value="InterPro"/>
</dbReference>
<dbReference type="GO" id="GO:0044782">
    <property type="term" value="P:cilium organization"/>
    <property type="evidence" value="ECO:0007669"/>
    <property type="project" value="TreeGrafter"/>
</dbReference>
<dbReference type="PANTHER" id="PTHR15605">
    <property type="entry name" value="KINESIN-ASSOCIATED PROTEINS"/>
    <property type="match status" value="1"/>
</dbReference>
<accession>A0A0R3ST03</accession>
<evidence type="ECO:0000313" key="3">
    <source>
        <dbReference type="WBParaSite" id="HDID_0000847601-mRNA-1"/>
    </source>
</evidence>
<organism evidence="3">
    <name type="scientific">Hymenolepis diminuta</name>
    <name type="common">Rat tapeworm</name>
    <dbReference type="NCBI Taxonomy" id="6216"/>
    <lineage>
        <taxon>Eukaryota</taxon>
        <taxon>Metazoa</taxon>
        <taxon>Spiralia</taxon>
        <taxon>Lophotrochozoa</taxon>
        <taxon>Platyhelminthes</taxon>
        <taxon>Cestoda</taxon>
        <taxon>Eucestoda</taxon>
        <taxon>Cyclophyllidea</taxon>
        <taxon>Hymenolepididae</taxon>
        <taxon>Hymenolepis</taxon>
    </lineage>
</organism>
<dbReference type="GO" id="GO:0005930">
    <property type="term" value="C:axoneme"/>
    <property type="evidence" value="ECO:0007669"/>
    <property type="project" value="TreeGrafter"/>
</dbReference>
<reference evidence="1 2" key="2">
    <citation type="submission" date="2018-11" db="EMBL/GenBank/DDBJ databases">
        <authorList>
            <consortium name="Pathogen Informatics"/>
        </authorList>
    </citation>
    <scope>NUCLEOTIDE SEQUENCE [LARGE SCALE GENOMIC DNA]</scope>
</reference>